<protein>
    <submittedName>
        <fullName evidence="2">Uncharacterized protein</fullName>
    </submittedName>
</protein>
<evidence type="ECO:0000256" key="1">
    <source>
        <dbReference type="SAM" id="Phobius"/>
    </source>
</evidence>
<keyword evidence="1" id="KW-1133">Transmembrane helix</keyword>
<evidence type="ECO:0000313" key="2">
    <source>
        <dbReference type="EMBL" id="MCE0743179.1"/>
    </source>
</evidence>
<keyword evidence="3" id="KW-1185">Reference proteome</keyword>
<sequence length="56" mass="6510">MEWQGLVSMLIAVFMFFVLPLILGFVIVIRDARWQAEQSCCPKPRRIVTKEVTVSR</sequence>
<feature type="transmembrane region" description="Helical" evidence="1">
    <location>
        <begin position="6"/>
        <end position="29"/>
    </location>
</feature>
<evidence type="ECO:0000313" key="3">
    <source>
        <dbReference type="Proteomes" id="UP001521074"/>
    </source>
</evidence>
<proteinExistence type="predicted"/>
<dbReference type="EMBL" id="JAJSOJ010000014">
    <property type="protein sequence ID" value="MCE0743179.1"/>
    <property type="molecule type" value="Genomic_DNA"/>
</dbReference>
<dbReference type="RefSeq" id="WP_173573860.1">
    <property type="nucleotide sequence ID" value="NZ_JAAABN010000006.1"/>
</dbReference>
<name>A0ABS8VVR9_9PROT</name>
<accession>A0ABS8VVR9</accession>
<keyword evidence="1" id="KW-0472">Membrane</keyword>
<gene>
    <name evidence="2" type="ORF">LWC05_04640</name>
</gene>
<reference evidence="2 3" key="1">
    <citation type="submission" date="2021-12" db="EMBL/GenBank/DDBJ databases">
        <title>Genome sequence of Acetobacter sicerae DmPark20a_162.</title>
        <authorList>
            <person name="Chaston J.M."/>
        </authorList>
    </citation>
    <scope>NUCLEOTIDE SEQUENCE [LARGE SCALE GENOMIC DNA]</scope>
    <source>
        <strain evidence="2 3">DmPark20a_162</strain>
    </source>
</reference>
<comment type="caution">
    <text evidence="2">The sequence shown here is derived from an EMBL/GenBank/DDBJ whole genome shotgun (WGS) entry which is preliminary data.</text>
</comment>
<dbReference type="Proteomes" id="UP001521074">
    <property type="component" value="Unassembled WGS sequence"/>
</dbReference>
<organism evidence="2 3">
    <name type="scientific">Acetobacter sicerae</name>
    <dbReference type="NCBI Taxonomy" id="85325"/>
    <lineage>
        <taxon>Bacteria</taxon>
        <taxon>Pseudomonadati</taxon>
        <taxon>Pseudomonadota</taxon>
        <taxon>Alphaproteobacteria</taxon>
        <taxon>Acetobacterales</taxon>
        <taxon>Acetobacteraceae</taxon>
        <taxon>Acetobacter</taxon>
    </lineage>
</organism>
<keyword evidence="1" id="KW-0812">Transmembrane</keyword>